<feature type="transmembrane region" description="Helical" evidence="1">
    <location>
        <begin position="143"/>
        <end position="161"/>
    </location>
</feature>
<evidence type="ECO:0000313" key="2">
    <source>
        <dbReference type="EMBL" id="MCE8538508.1"/>
    </source>
</evidence>
<dbReference type="GO" id="GO:0005886">
    <property type="term" value="C:plasma membrane"/>
    <property type="evidence" value="ECO:0007669"/>
    <property type="project" value="TreeGrafter"/>
</dbReference>
<sequence length="390" mass="39660">MTSRPPMQTVSTGLVVAIVGFFSSFPIVLQGLAGVGADTAQAASGLMFAALSMGLTGIVLSLWTKSPVSVAWSTPGAALLAVSAMPEDGFGGAVAGFILAGALTVIAAWWRPLSRLTAAIPGPIAQAMLAGVLFSLCLRPFQALAEIPFLTLPILLTWFMVSQISRPFAVPAAVVAGALVVTVNAGFDIPAPETLIAAPVWVTPVFSLEALTNIALPLFIVTMATQNVPGLAVLRAYGYQPRPAPLVTGVGLASVLSAPFGSPATCLAAITAAMCANEESHPDSAQRYWSAVMGGLFYCVLGLFAGAIAGFAALAPALVLGTVAGVALLGVFAGSALAALEEPDYRQAAAATFLITASGITILGLNAAVWGLVIGGLMQAISDRLRPMRV</sequence>
<dbReference type="PANTHER" id="PTHR30199:SF0">
    <property type="entry name" value="INNER MEMBRANE PROTEIN YDCO"/>
    <property type="match status" value="1"/>
</dbReference>
<name>A0A9Q3WN08_9RHOB</name>
<feature type="transmembrane region" description="Helical" evidence="1">
    <location>
        <begin position="288"/>
        <end position="312"/>
    </location>
</feature>
<keyword evidence="1" id="KW-0472">Membrane</keyword>
<feature type="transmembrane region" description="Helical" evidence="1">
    <location>
        <begin position="167"/>
        <end position="187"/>
    </location>
</feature>
<evidence type="ECO:0000313" key="3">
    <source>
        <dbReference type="Proteomes" id="UP000813672"/>
    </source>
</evidence>
<organism evidence="2 3">
    <name type="scientific">Ruegeria pomeroyi</name>
    <dbReference type="NCBI Taxonomy" id="89184"/>
    <lineage>
        <taxon>Bacteria</taxon>
        <taxon>Pseudomonadati</taxon>
        <taxon>Pseudomonadota</taxon>
        <taxon>Alphaproteobacteria</taxon>
        <taxon>Rhodobacterales</taxon>
        <taxon>Roseobacteraceae</taxon>
        <taxon>Ruegeria</taxon>
    </lineage>
</organism>
<feature type="transmembrane region" description="Helical" evidence="1">
    <location>
        <begin position="318"/>
        <end position="340"/>
    </location>
</feature>
<dbReference type="EMBL" id="JAGQAF010000008">
    <property type="protein sequence ID" value="MCE8538508.1"/>
    <property type="molecule type" value="Genomic_DNA"/>
</dbReference>
<feature type="transmembrane region" description="Helical" evidence="1">
    <location>
        <begin position="90"/>
        <end position="110"/>
    </location>
</feature>
<dbReference type="AlphaFoldDB" id="A0A9Q3WN08"/>
<dbReference type="Proteomes" id="UP000813672">
    <property type="component" value="Unassembled WGS sequence"/>
</dbReference>
<gene>
    <name evidence="2" type="ORF">KBY27_13750</name>
</gene>
<protein>
    <submittedName>
        <fullName evidence="2">Benzoate/H(+) symporter BenE family transporter</fullName>
    </submittedName>
</protein>
<dbReference type="InterPro" id="IPR004711">
    <property type="entry name" value="Benzoate_Transporter"/>
</dbReference>
<accession>A0A9Q3WN08</accession>
<dbReference type="Pfam" id="PF03594">
    <property type="entry name" value="BenE"/>
    <property type="match status" value="1"/>
</dbReference>
<evidence type="ECO:0000256" key="1">
    <source>
        <dbReference type="SAM" id="Phobius"/>
    </source>
</evidence>
<dbReference type="GO" id="GO:0042925">
    <property type="term" value="F:benzoate transmembrane transporter activity"/>
    <property type="evidence" value="ECO:0007669"/>
    <property type="project" value="InterPro"/>
</dbReference>
<feature type="transmembrane region" description="Helical" evidence="1">
    <location>
        <begin position="12"/>
        <end position="33"/>
    </location>
</feature>
<proteinExistence type="predicted"/>
<comment type="caution">
    <text evidence="2">The sequence shown here is derived from an EMBL/GenBank/DDBJ whole genome shotgun (WGS) entry which is preliminary data.</text>
</comment>
<dbReference type="PANTHER" id="PTHR30199">
    <property type="entry name" value="MFS FAMILY TRANSPORTER, PREDICTED SUBSTRATE BENZOATE"/>
    <property type="match status" value="1"/>
</dbReference>
<feature type="transmembrane region" description="Helical" evidence="1">
    <location>
        <begin position="116"/>
        <end position="136"/>
    </location>
</feature>
<dbReference type="NCBIfam" id="TIGR00843">
    <property type="entry name" value="benE"/>
    <property type="match status" value="1"/>
</dbReference>
<feature type="transmembrane region" description="Helical" evidence="1">
    <location>
        <begin position="352"/>
        <end position="381"/>
    </location>
</feature>
<feature type="transmembrane region" description="Helical" evidence="1">
    <location>
        <begin position="199"/>
        <end position="224"/>
    </location>
</feature>
<feature type="transmembrane region" description="Helical" evidence="1">
    <location>
        <begin position="244"/>
        <end position="276"/>
    </location>
</feature>
<dbReference type="RefSeq" id="WP_234220207.1">
    <property type="nucleotide sequence ID" value="NZ_JAGQAF010000008.1"/>
</dbReference>
<feature type="transmembrane region" description="Helical" evidence="1">
    <location>
        <begin position="45"/>
        <end position="63"/>
    </location>
</feature>
<reference evidence="2" key="1">
    <citation type="journal article" date="2021" name="Environ. Microbiol.">
        <title>Cryptic niche differentiation of novel sediment ecotypes of Rugeria pomeroyi correlates with nitrate respiration.</title>
        <authorList>
            <person name="Lin X."/>
            <person name="McNichol J."/>
            <person name="Chu X."/>
            <person name="Qian Y."/>
            <person name="Luo H."/>
        </authorList>
    </citation>
    <scope>NUCLEOTIDE SEQUENCE</scope>
    <source>
        <strain evidence="2">SZCCDBB064</strain>
    </source>
</reference>
<keyword evidence="1" id="KW-0812">Transmembrane</keyword>
<keyword evidence="1" id="KW-1133">Transmembrane helix</keyword>